<sequence length="34" mass="4032">MKSLMRYAYQARISIQYIEFARICKPEAFTPHPA</sequence>
<dbReference type="AlphaFoldDB" id="A0A192CEA7"/>
<accession>A0A192CEA7</accession>
<gene>
    <name evidence="1" type="ORF">WLH_02775</name>
</gene>
<protein>
    <submittedName>
        <fullName evidence="1">Putative cytosolic protein</fullName>
    </submittedName>
</protein>
<evidence type="ECO:0000313" key="2">
    <source>
        <dbReference type="Proteomes" id="UP000183316"/>
    </source>
</evidence>
<dbReference type="PATRIC" id="fig|941280.3.peg.2748"/>
<evidence type="ECO:0000313" key="1">
    <source>
        <dbReference type="EMBL" id="ANK04036.1"/>
    </source>
</evidence>
<organism evidence="1 2">
    <name type="scientific">Escherichia coli O25b:H4</name>
    <dbReference type="NCBI Taxonomy" id="941280"/>
    <lineage>
        <taxon>Bacteria</taxon>
        <taxon>Pseudomonadati</taxon>
        <taxon>Pseudomonadota</taxon>
        <taxon>Gammaproteobacteria</taxon>
        <taxon>Enterobacterales</taxon>
        <taxon>Enterobacteriaceae</taxon>
        <taxon>Escherichia</taxon>
    </lineage>
</organism>
<reference evidence="1 2" key="1">
    <citation type="submission" date="2016-03" db="EMBL/GenBank/DDBJ databases">
        <title>Genome Sequence and Comparative Pathogenic Determinants of Uropathogenic Escherichia coli O25b:H4, a Clinical Isolate from Saudi Arabia.</title>
        <authorList>
            <person name="Alyamani E.A.J."/>
            <person name="Khiyami M.A."/>
            <person name="Booq R.Y."/>
            <person name="Bahwerth F.S."/>
            <person name="Vaisvil B."/>
            <person name="Schmitt D.P."/>
            <person name="Kapatral V."/>
        </authorList>
    </citation>
    <scope>NUCLEOTIDE SEQUENCE [LARGE SCALE GENOMIC DNA]</scope>
    <source>
        <strain evidence="1 2">O25b:H4</strain>
    </source>
</reference>
<dbReference type="Proteomes" id="UP000183316">
    <property type="component" value="Chromosome"/>
</dbReference>
<proteinExistence type="predicted"/>
<name>A0A192CEA7_ECO25</name>
<dbReference type="EMBL" id="CP015085">
    <property type="protein sequence ID" value="ANK04036.1"/>
    <property type="molecule type" value="Genomic_DNA"/>
</dbReference>